<evidence type="ECO:0000259" key="1">
    <source>
        <dbReference type="SMART" id="SM01043"/>
    </source>
</evidence>
<dbReference type="Proteomes" id="UP000620366">
    <property type="component" value="Unassembled WGS sequence"/>
</dbReference>
<dbReference type="PANTHER" id="PTHR35807">
    <property type="entry name" value="TRANSCRIPTIONAL REGULATOR REDD-RELATED"/>
    <property type="match status" value="1"/>
</dbReference>
<feature type="domain" description="Bacterial transcriptional activator" evidence="1">
    <location>
        <begin position="95"/>
        <end position="225"/>
    </location>
</feature>
<comment type="caution">
    <text evidence="2">The sequence shown here is derived from an EMBL/GenBank/DDBJ whole genome shotgun (WGS) entry which is preliminary data.</text>
</comment>
<dbReference type="InterPro" id="IPR005158">
    <property type="entry name" value="BTAD"/>
</dbReference>
<dbReference type="InterPro" id="IPR019734">
    <property type="entry name" value="TPR_rpt"/>
</dbReference>
<protein>
    <submittedName>
        <fullName evidence="2">AAA family ATPase</fullName>
    </submittedName>
</protein>
<dbReference type="Gene3D" id="1.25.40.10">
    <property type="entry name" value="Tetratricopeptide repeat domain"/>
    <property type="match status" value="2"/>
</dbReference>
<dbReference type="SUPFAM" id="SSF48452">
    <property type="entry name" value="TPR-like"/>
    <property type="match status" value="2"/>
</dbReference>
<evidence type="ECO:0000313" key="3">
    <source>
        <dbReference type="Proteomes" id="UP000620366"/>
    </source>
</evidence>
<dbReference type="SMART" id="SM01043">
    <property type="entry name" value="BTAD"/>
    <property type="match status" value="1"/>
</dbReference>
<dbReference type="SMART" id="SM00028">
    <property type="entry name" value="TPR"/>
    <property type="match status" value="5"/>
</dbReference>
<dbReference type="InterPro" id="IPR011990">
    <property type="entry name" value="TPR-like_helical_dom_sf"/>
</dbReference>
<dbReference type="AlphaFoldDB" id="A0A926DEI5"/>
<dbReference type="Pfam" id="PF13374">
    <property type="entry name" value="TPR_10"/>
    <property type="match status" value="1"/>
</dbReference>
<gene>
    <name evidence="2" type="ORF">H8695_06615</name>
</gene>
<accession>A0A926DEI5</accession>
<dbReference type="Gene3D" id="3.40.50.300">
    <property type="entry name" value="P-loop containing nucleotide triphosphate hydrolases"/>
    <property type="match status" value="1"/>
</dbReference>
<organism evidence="2 3">
    <name type="scientific">Feifania hominis</name>
    <dbReference type="NCBI Taxonomy" id="2763660"/>
    <lineage>
        <taxon>Bacteria</taxon>
        <taxon>Bacillati</taxon>
        <taxon>Bacillota</taxon>
        <taxon>Clostridia</taxon>
        <taxon>Eubacteriales</taxon>
        <taxon>Feifaniaceae</taxon>
        <taxon>Feifania</taxon>
    </lineage>
</organism>
<dbReference type="Pfam" id="PF13191">
    <property type="entry name" value="AAA_16"/>
    <property type="match status" value="1"/>
</dbReference>
<dbReference type="Pfam" id="PF03704">
    <property type="entry name" value="BTAD"/>
    <property type="match status" value="1"/>
</dbReference>
<name>A0A926DEI5_9FIRM</name>
<dbReference type="Gene3D" id="1.10.10.10">
    <property type="entry name" value="Winged helix-like DNA-binding domain superfamily/Winged helix DNA-binding domain"/>
    <property type="match status" value="1"/>
</dbReference>
<proteinExistence type="predicted"/>
<dbReference type="SUPFAM" id="SSF52540">
    <property type="entry name" value="P-loop containing nucleoside triphosphate hydrolases"/>
    <property type="match status" value="1"/>
</dbReference>
<dbReference type="InterPro" id="IPR027417">
    <property type="entry name" value="P-loop_NTPase"/>
</dbReference>
<dbReference type="InterPro" id="IPR036388">
    <property type="entry name" value="WH-like_DNA-bd_sf"/>
</dbReference>
<keyword evidence="3" id="KW-1185">Reference proteome</keyword>
<evidence type="ECO:0000313" key="2">
    <source>
        <dbReference type="EMBL" id="MBC8536366.1"/>
    </source>
</evidence>
<dbReference type="EMBL" id="JACRSP010000002">
    <property type="protein sequence ID" value="MBC8536366.1"/>
    <property type="molecule type" value="Genomic_DNA"/>
</dbReference>
<reference evidence="2" key="1">
    <citation type="submission" date="2020-08" db="EMBL/GenBank/DDBJ databases">
        <title>Genome public.</title>
        <authorList>
            <person name="Liu C."/>
            <person name="Sun Q."/>
        </authorList>
    </citation>
    <scope>NUCLEOTIDE SEQUENCE</scope>
    <source>
        <strain evidence="2">BX7</strain>
    </source>
</reference>
<dbReference type="InterPro" id="IPR041664">
    <property type="entry name" value="AAA_16"/>
</dbReference>
<sequence>MIEVQMLGTPSIRRDGEPVGFPYRKAEGLFYFLCVRKSITREEATGIFWAGSDEKTAKKNLRDAIYKIRRVLGEDVLLMGGNTTVRLNPQAKIVTDLDDLSGENILSRWKGDFLSYFFIKNCYEFESWVEDQRGVCRRLYKLALQDQLGRMADERRLEEISEYSSLLIKNDIYNEETYRHLMRIYARNGDYGSAVKLYYKLCSVLSTDLEEEPSAETTQLFRDILRLKGEQPESAAAAATPFEWFPGNYQIATHLGEFKKDRAASILLCGEVGIGKTTLLRAARHLAENEDLLTLFHTCTRAERELYLQSWYDMLSQLARAARQGGVSLSAEAERKLMNFFPTTAAGDLVTGGPSGRHRVKYAEDLITDLFSHELKNQKVVLLLDDIQWMDAIGRQLLSSLLSQLGPGRIILIASCREDWRPELGGFVVPLLERELLTEIAIPRLTEADMRRLAGDLCPDCDGQTLAKLSRRCGGNTLFFLELLGTLERGAEGEPTPRITNALKSVLLDLSEGEGQLLQMASLYPDEVSLADFKRLLPLPELEIFAVIERLLAKGILIESPAGRSVRYHFTHPLLRDYIHTQMSLGKRNVLHSSIAQDFEQSYHRSHSAELLPKIVYHYRQCGREAGVYQYRVDYLESVLTLYHELYPILEGPVERRAANREIVVDPEEIRQLHGEVTQLAQRDDDALPLAMKMSFVLGRSAVHACDSVAALEHLRCSMELAARLEDDVQQLKNYRQMVYHSLLTANQEVMRDYLGRAFSLLERREDMLERCWFMQMRGLYLLRERQYTDAENVLLDALDLHKKCNTKHSFYLTGVPGCYNILGLCYSACGDDLTALRYFDQAIRIGKKTVLVNALPCIYANAGQALYHARLFDEAETYYREAAALHEKTGVIYGRQRVEAHLALLLLRQGAAEQAVGHYHEALRIAELLRDNQMPALLDEIYQRLNESGKPQPV</sequence>
<dbReference type="InterPro" id="IPR051677">
    <property type="entry name" value="AfsR-DnrI-RedD_regulator"/>
</dbReference>
<dbReference type="RefSeq" id="WP_249300148.1">
    <property type="nucleotide sequence ID" value="NZ_JACRSP010000002.1"/>
</dbReference>